<dbReference type="InterPro" id="IPR004812">
    <property type="entry name" value="Efflux_drug-R_Bcr/CmlA"/>
</dbReference>
<feature type="transmembrane region" description="Helical" evidence="8">
    <location>
        <begin position="290"/>
        <end position="311"/>
    </location>
</feature>
<keyword evidence="11" id="KW-1185">Reference proteome</keyword>
<dbReference type="InterPro" id="IPR011701">
    <property type="entry name" value="MFS"/>
</dbReference>
<gene>
    <name evidence="10" type="ORF">ATK74_2635</name>
</gene>
<dbReference type="GO" id="GO:0015385">
    <property type="term" value="F:sodium:proton antiporter activity"/>
    <property type="evidence" value="ECO:0007669"/>
    <property type="project" value="TreeGrafter"/>
</dbReference>
<dbReference type="RefSeq" id="WP_098461438.1">
    <property type="nucleotide sequence ID" value="NZ_PDJC01000001.1"/>
</dbReference>
<feature type="transmembrane region" description="Helical" evidence="8">
    <location>
        <begin position="227"/>
        <end position="248"/>
    </location>
</feature>
<feature type="transmembrane region" description="Helical" evidence="8">
    <location>
        <begin position="355"/>
        <end position="373"/>
    </location>
</feature>
<keyword evidence="5 8" id="KW-0812">Transmembrane</keyword>
<feature type="transmembrane region" description="Helical" evidence="8">
    <location>
        <begin position="260"/>
        <end position="278"/>
    </location>
</feature>
<comment type="similarity">
    <text evidence="2">Belongs to the major facilitator superfamily. Bcr/CmlA family.</text>
</comment>
<evidence type="ECO:0000256" key="4">
    <source>
        <dbReference type="ARBA" id="ARBA00022475"/>
    </source>
</evidence>
<evidence type="ECO:0000256" key="8">
    <source>
        <dbReference type="SAM" id="Phobius"/>
    </source>
</evidence>
<evidence type="ECO:0000256" key="3">
    <source>
        <dbReference type="ARBA" id="ARBA00022448"/>
    </source>
</evidence>
<evidence type="ECO:0000256" key="2">
    <source>
        <dbReference type="ARBA" id="ARBA00006236"/>
    </source>
</evidence>
<evidence type="ECO:0000256" key="5">
    <source>
        <dbReference type="ARBA" id="ARBA00022692"/>
    </source>
</evidence>
<accession>A0A2A9CVK1</accession>
<feature type="transmembrane region" description="Helical" evidence="8">
    <location>
        <begin position="54"/>
        <end position="73"/>
    </location>
</feature>
<dbReference type="Proteomes" id="UP000226079">
    <property type="component" value="Unassembled WGS sequence"/>
</dbReference>
<dbReference type="InterPro" id="IPR036259">
    <property type="entry name" value="MFS_trans_sf"/>
</dbReference>
<feature type="transmembrane region" description="Helical" evidence="8">
    <location>
        <begin position="148"/>
        <end position="168"/>
    </location>
</feature>
<protein>
    <submittedName>
        <fullName evidence="10">DHA1 family bicyclomycin/chloramphenicol resistance-like MFS transporter</fullName>
    </submittedName>
</protein>
<dbReference type="Pfam" id="PF07690">
    <property type="entry name" value="MFS_1"/>
    <property type="match status" value="1"/>
</dbReference>
<evidence type="ECO:0000313" key="10">
    <source>
        <dbReference type="EMBL" id="PFG18055.1"/>
    </source>
</evidence>
<evidence type="ECO:0000313" key="11">
    <source>
        <dbReference type="Proteomes" id="UP000226079"/>
    </source>
</evidence>
<keyword evidence="7 8" id="KW-0472">Membrane</keyword>
<dbReference type="PANTHER" id="PTHR23502">
    <property type="entry name" value="MAJOR FACILITATOR SUPERFAMILY"/>
    <property type="match status" value="1"/>
</dbReference>
<dbReference type="EMBL" id="PDJC01000001">
    <property type="protein sequence ID" value="PFG18055.1"/>
    <property type="molecule type" value="Genomic_DNA"/>
</dbReference>
<dbReference type="Gene3D" id="1.20.1720.10">
    <property type="entry name" value="Multidrug resistance protein D"/>
    <property type="match status" value="1"/>
</dbReference>
<comment type="subcellular location">
    <subcellularLocation>
        <location evidence="1">Cell membrane</location>
        <topology evidence="1">Multi-pass membrane protein</topology>
    </subcellularLocation>
</comment>
<dbReference type="AlphaFoldDB" id="A0A2A9CVK1"/>
<feature type="transmembrane region" description="Helical" evidence="8">
    <location>
        <begin position="174"/>
        <end position="194"/>
    </location>
</feature>
<dbReference type="NCBIfam" id="TIGR00710">
    <property type="entry name" value="efflux_Bcr_CflA"/>
    <property type="match status" value="1"/>
</dbReference>
<reference evidence="10 11" key="1">
    <citation type="submission" date="2017-10" db="EMBL/GenBank/DDBJ databases">
        <title>Sequencing the genomes of 1000 actinobacteria strains.</title>
        <authorList>
            <person name="Klenk H.-P."/>
        </authorList>
    </citation>
    <scope>NUCLEOTIDE SEQUENCE [LARGE SCALE GENOMIC DNA]</scope>
    <source>
        <strain evidence="10 11">DSM 15597</strain>
    </source>
</reference>
<feature type="domain" description="Major facilitator superfamily (MFS) profile" evidence="9">
    <location>
        <begin position="20"/>
        <end position="402"/>
    </location>
</feature>
<dbReference type="GO" id="GO:1990961">
    <property type="term" value="P:xenobiotic detoxification by transmembrane export across the plasma membrane"/>
    <property type="evidence" value="ECO:0007669"/>
    <property type="project" value="InterPro"/>
</dbReference>
<evidence type="ECO:0000259" key="9">
    <source>
        <dbReference type="PROSITE" id="PS50850"/>
    </source>
</evidence>
<dbReference type="SUPFAM" id="SSF103473">
    <property type="entry name" value="MFS general substrate transporter"/>
    <property type="match status" value="1"/>
</dbReference>
<evidence type="ECO:0000256" key="1">
    <source>
        <dbReference type="ARBA" id="ARBA00004651"/>
    </source>
</evidence>
<organism evidence="10 11">
    <name type="scientific">Propionicimonas paludicola</name>
    <dbReference type="NCBI Taxonomy" id="185243"/>
    <lineage>
        <taxon>Bacteria</taxon>
        <taxon>Bacillati</taxon>
        <taxon>Actinomycetota</taxon>
        <taxon>Actinomycetes</taxon>
        <taxon>Propionibacteriales</taxon>
        <taxon>Nocardioidaceae</taxon>
        <taxon>Propionicimonas</taxon>
    </lineage>
</organism>
<feature type="transmembrane region" description="Helical" evidence="8">
    <location>
        <begin position="85"/>
        <end position="103"/>
    </location>
</feature>
<comment type="caution">
    <text evidence="10">The sequence shown here is derived from an EMBL/GenBank/DDBJ whole genome shotgun (WGS) entry which is preliminary data.</text>
</comment>
<sequence>MSTSQPAPALTKLTGPKWIFLTILGGLGMIGPFSIDTIFPAFSALETEWGASEFALQQIISVYLLSYALMSLLHGPLSDALGRKPVIVVGMIVYVLAAVGSALAPGLGVLLFFRVIQGFSAGAGQIVSRAMVRDVFSDAQAQRTMSQIAMIFALAPALAPVIGGLLLGVGNWRLIFWFLAAFGVAILALVLFAMPETHPRERRTAFNAQALLAGVSGVWRNRDGRRLAFAGMANFAGQFLYISAAQLFVVKLLGLGAQDFWILFVPLIGGMMIGSWVNGRMAGRVTGAQLAKAGYLVSTGAGLLNLTLALIPGTQGLPWAILPLPLYTFGVALTFPIITLAMLDLFPTARGAASSVQSFVALLANAAIAGVLAPLLGFSLWSLAASALVATLVAWWLWRGHVRGALVEPHSSSDAAAFEPTDEL</sequence>
<feature type="transmembrane region" description="Helical" evidence="8">
    <location>
        <begin position="317"/>
        <end position="343"/>
    </location>
</feature>
<evidence type="ECO:0000256" key="7">
    <source>
        <dbReference type="ARBA" id="ARBA00023136"/>
    </source>
</evidence>
<keyword evidence="4" id="KW-1003">Cell membrane</keyword>
<feature type="transmembrane region" description="Helical" evidence="8">
    <location>
        <begin position="18"/>
        <end position="42"/>
    </location>
</feature>
<dbReference type="OrthoDB" id="9814303at2"/>
<keyword evidence="6 8" id="KW-1133">Transmembrane helix</keyword>
<name>A0A2A9CVK1_9ACTN</name>
<dbReference type="CDD" id="cd17320">
    <property type="entry name" value="MFS_MdfA_MDR_like"/>
    <property type="match status" value="1"/>
</dbReference>
<evidence type="ECO:0000256" key="6">
    <source>
        <dbReference type="ARBA" id="ARBA00022989"/>
    </source>
</evidence>
<dbReference type="GO" id="GO:0042910">
    <property type="term" value="F:xenobiotic transmembrane transporter activity"/>
    <property type="evidence" value="ECO:0007669"/>
    <property type="project" value="InterPro"/>
</dbReference>
<dbReference type="PANTHER" id="PTHR23502:SF132">
    <property type="entry name" value="POLYAMINE TRANSPORTER 2-RELATED"/>
    <property type="match status" value="1"/>
</dbReference>
<keyword evidence="3" id="KW-0813">Transport</keyword>
<dbReference type="InterPro" id="IPR020846">
    <property type="entry name" value="MFS_dom"/>
</dbReference>
<dbReference type="PROSITE" id="PS50850">
    <property type="entry name" value="MFS"/>
    <property type="match status" value="1"/>
</dbReference>
<proteinExistence type="inferred from homology"/>
<dbReference type="GO" id="GO:0005886">
    <property type="term" value="C:plasma membrane"/>
    <property type="evidence" value="ECO:0007669"/>
    <property type="project" value="UniProtKB-SubCell"/>
</dbReference>